<comment type="similarity">
    <text evidence="3 13">Belongs to the iron-sulfur dependent L-serine dehydratase family.</text>
</comment>
<dbReference type="InterPro" id="IPR029009">
    <property type="entry name" value="ASB_dom_sf"/>
</dbReference>
<evidence type="ECO:0000256" key="4">
    <source>
        <dbReference type="ARBA" id="ARBA00012093"/>
    </source>
</evidence>
<keyword evidence="6 13" id="KW-0312">Gluconeogenesis</keyword>
<sequence length="457" mass="47866">MALSVLDLFSVGIGPSSSHTVGPMRAAKRFADGLKRDGVLTGVVRIEAQLFGSLGATGRGHGSDKAVVLGLQGQDPETVDTATADDQVAAAALDAQLMLGGRHRVDFNYEKDVVLHRRKSLPAHPNGMTFRALDHAGAAVRERTYYSVGGGFVVDEEAVGADRVVMDETVLPHPFSTADELLAICAREGMSISEVMISNELVWHSEEELRAKLLNIWAVMQACVANGCAAEGILPGGLRVTRRAPGLFRTLQAPEDASDPLRAMEWVNLFALAVNEENAAGGRIVTAPTNGAAGIIPAVLHYYMKFVPGANDDGVVKFLLTAAAIGMLFKLNASISGAEVGCQGEVGSACSMAAGALCELLGGTPVQAENAAEIGIEHNLGLTCDPVGGLVQIPCIERNAIASVKAINAARLALHGDGSQKVSLDKAIKTMRETGADMMSKYKETSRGGLAVNVIEC</sequence>
<dbReference type="FunFam" id="3.30.1330.90:FF:000001">
    <property type="entry name" value="L-serine ammonia-lyase 1"/>
    <property type="match status" value="1"/>
</dbReference>
<dbReference type="SUPFAM" id="SSF143548">
    <property type="entry name" value="Serine metabolism enzymes domain"/>
    <property type="match status" value="1"/>
</dbReference>
<comment type="catalytic activity">
    <reaction evidence="12 13">
        <text>L-serine = pyruvate + NH4(+)</text>
        <dbReference type="Rhea" id="RHEA:19169"/>
        <dbReference type="ChEBI" id="CHEBI:15361"/>
        <dbReference type="ChEBI" id="CHEBI:28938"/>
        <dbReference type="ChEBI" id="CHEBI:33384"/>
        <dbReference type="EC" id="4.3.1.17"/>
    </reaction>
</comment>
<evidence type="ECO:0000259" key="15">
    <source>
        <dbReference type="Pfam" id="PF03315"/>
    </source>
</evidence>
<dbReference type="PATRIC" id="fig|656366.3.peg.402"/>
<keyword evidence="9 13" id="KW-0408">Iron</keyword>
<evidence type="ECO:0000256" key="11">
    <source>
        <dbReference type="ARBA" id="ARBA00023239"/>
    </source>
</evidence>
<dbReference type="PANTHER" id="PTHR30182:SF1">
    <property type="entry name" value="L-SERINE DEHYDRATASE 1"/>
    <property type="match status" value="1"/>
</dbReference>
<dbReference type="GO" id="GO:0003941">
    <property type="term" value="F:L-serine ammonia-lyase activity"/>
    <property type="evidence" value="ECO:0007669"/>
    <property type="project" value="UniProtKB-UniRule"/>
</dbReference>
<keyword evidence="10 13" id="KW-0411">Iron-sulfur</keyword>
<dbReference type="OrthoDB" id="9805537at2"/>
<dbReference type="KEGG" id="aaq:AOC05_01790"/>
<evidence type="ECO:0000256" key="1">
    <source>
        <dbReference type="ARBA" id="ARBA00001966"/>
    </source>
</evidence>
<dbReference type="EMBL" id="CP012677">
    <property type="protein sequence ID" value="ALE91378.1"/>
    <property type="molecule type" value="Genomic_DNA"/>
</dbReference>
<feature type="domain" description="Serine dehydratase-like alpha subunit" evidence="14">
    <location>
        <begin position="188"/>
        <end position="451"/>
    </location>
</feature>
<evidence type="ECO:0000313" key="17">
    <source>
        <dbReference type="Proteomes" id="UP000062833"/>
    </source>
</evidence>
<evidence type="ECO:0000256" key="5">
    <source>
        <dbReference type="ARBA" id="ARBA00018995"/>
    </source>
</evidence>
<evidence type="ECO:0000256" key="10">
    <source>
        <dbReference type="ARBA" id="ARBA00023014"/>
    </source>
</evidence>
<evidence type="ECO:0000256" key="7">
    <source>
        <dbReference type="ARBA" id="ARBA00022485"/>
    </source>
</evidence>
<keyword evidence="11 13" id="KW-0456">Lyase</keyword>
<dbReference type="Pfam" id="PF03315">
    <property type="entry name" value="SDH_beta"/>
    <property type="match status" value="1"/>
</dbReference>
<reference evidence="17" key="1">
    <citation type="submission" date="2015-09" db="EMBL/GenBank/DDBJ databases">
        <title>Complete genome of Arthrobacter alpinus strain R3.8.</title>
        <authorList>
            <person name="See-Too W.S."/>
            <person name="Chan K.G."/>
        </authorList>
    </citation>
    <scope>NUCLEOTIDE SEQUENCE [LARGE SCALE GENOMIC DNA]</scope>
    <source>
        <strain evidence="17">R3.8</strain>
    </source>
</reference>
<dbReference type="Pfam" id="PF03313">
    <property type="entry name" value="SDH_alpha"/>
    <property type="match status" value="1"/>
</dbReference>
<comment type="pathway">
    <text evidence="2">Carbohydrate biosynthesis; gluconeogenesis.</text>
</comment>
<evidence type="ECO:0000256" key="9">
    <source>
        <dbReference type="ARBA" id="ARBA00023004"/>
    </source>
</evidence>
<evidence type="ECO:0000256" key="3">
    <source>
        <dbReference type="ARBA" id="ARBA00008636"/>
    </source>
</evidence>
<keyword evidence="7 13" id="KW-0004">4Fe-4S</keyword>
<dbReference type="InterPro" id="IPR005131">
    <property type="entry name" value="Ser_deHydtase_bsu"/>
</dbReference>
<comment type="cofactor">
    <cofactor evidence="1 13">
        <name>[4Fe-4S] cluster</name>
        <dbReference type="ChEBI" id="CHEBI:49883"/>
    </cofactor>
</comment>
<dbReference type="GO" id="GO:0051539">
    <property type="term" value="F:4 iron, 4 sulfur cluster binding"/>
    <property type="evidence" value="ECO:0007669"/>
    <property type="project" value="UniProtKB-UniRule"/>
</dbReference>
<dbReference type="PANTHER" id="PTHR30182">
    <property type="entry name" value="L-SERINE DEHYDRATASE"/>
    <property type="match status" value="1"/>
</dbReference>
<evidence type="ECO:0000256" key="2">
    <source>
        <dbReference type="ARBA" id="ARBA00004742"/>
    </source>
</evidence>
<keyword evidence="17" id="KW-1185">Reference proteome</keyword>
<evidence type="ECO:0000256" key="13">
    <source>
        <dbReference type="RuleBase" id="RU366059"/>
    </source>
</evidence>
<protein>
    <recommendedName>
        <fullName evidence="5 13">L-serine dehydratase</fullName>
        <ecNumber evidence="4 13">4.3.1.17</ecNumber>
    </recommendedName>
</protein>
<dbReference type="AlphaFoldDB" id="A0A0M4QNB9"/>
<dbReference type="NCBIfam" id="TIGR00720">
    <property type="entry name" value="sda_mono"/>
    <property type="match status" value="1"/>
</dbReference>
<dbReference type="Gene3D" id="3.30.1330.90">
    <property type="entry name" value="D-3-phosphoglycerate dehydrogenase, domain 3"/>
    <property type="match status" value="1"/>
</dbReference>
<evidence type="ECO:0000256" key="6">
    <source>
        <dbReference type="ARBA" id="ARBA00022432"/>
    </source>
</evidence>
<evidence type="ECO:0000256" key="8">
    <source>
        <dbReference type="ARBA" id="ARBA00022723"/>
    </source>
</evidence>
<dbReference type="InterPro" id="IPR004644">
    <property type="entry name" value="Fe-S_L-Ser_mono"/>
</dbReference>
<evidence type="ECO:0000313" key="16">
    <source>
        <dbReference type="EMBL" id="ALE91378.1"/>
    </source>
</evidence>
<evidence type="ECO:0000259" key="14">
    <source>
        <dbReference type="Pfam" id="PF03313"/>
    </source>
</evidence>
<dbReference type="InterPro" id="IPR051318">
    <property type="entry name" value="Fe-S_L-Ser"/>
</dbReference>
<dbReference type="RefSeq" id="WP_062005180.1">
    <property type="nucleotide sequence ID" value="NZ_CP012677.1"/>
</dbReference>
<organism evidence="16 17">
    <name type="scientific">Arthrobacter alpinus</name>
    <dbReference type="NCBI Taxonomy" id="656366"/>
    <lineage>
        <taxon>Bacteria</taxon>
        <taxon>Bacillati</taxon>
        <taxon>Actinomycetota</taxon>
        <taxon>Actinomycetes</taxon>
        <taxon>Micrococcales</taxon>
        <taxon>Micrococcaceae</taxon>
        <taxon>Arthrobacter</taxon>
    </lineage>
</organism>
<accession>A0A0M4QNB9</accession>
<proteinExistence type="inferred from homology"/>
<dbReference type="GO" id="GO:0006094">
    <property type="term" value="P:gluconeogenesis"/>
    <property type="evidence" value="ECO:0007669"/>
    <property type="project" value="UniProtKB-KW"/>
</dbReference>
<dbReference type="EC" id="4.3.1.17" evidence="4 13"/>
<evidence type="ECO:0000256" key="12">
    <source>
        <dbReference type="ARBA" id="ARBA00049406"/>
    </source>
</evidence>
<dbReference type="GO" id="GO:0046872">
    <property type="term" value="F:metal ion binding"/>
    <property type="evidence" value="ECO:0007669"/>
    <property type="project" value="UniProtKB-KW"/>
</dbReference>
<dbReference type="InterPro" id="IPR005130">
    <property type="entry name" value="Ser_deHydtase-like_asu"/>
</dbReference>
<gene>
    <name evidence="16" type="ORF">AOC05_01790</name>
</gene>
<keyword evidence="8 13" id="KW-0479">Metal-binding</keyword>
<feature type="domain" description="Serine dehydratase beta chain" evidence="15">
    <location>
        <begin position="4"/>
        <end position="157"/>
    </location>
</feature>
<name>A0A0M4QNB9_9MICC</name>
<dbReference type="Proteomes" id="UP000062833">
    <property type="component" value="Chromosome"/>
</dbReference>